<dbReference type="GO" id="GO:0032259">
    <property type="term" value="P:methylation"/>
    <property type="evidence" value="ECO:0007669"/>
    <property type="project" value="UniProtKB-KW"/>
</dbReference>
<dbReference type="InterPro" id="IPR041698">
    <property type="entry name" value="Methyltransf_25"/>
</dbReference>
<keyword evidence="2" id="KW-0808">Transferase</keyword>
<dbReference type="Gene3D" id="2.20.25.110">
    <property type="entry name" value="S-adenosyl-L-methionine-dependent methyltransferases"/>
    <property type="match status" value="1"/>
</dbReference>
<keyword evidence="2" id="KW-0489">Methyltransferase</keyword>
<dbReference type="Pfam" id="PF13649">
    <property type="entry name" value="Methyltransf_25"/>
    <property type="match status" value="1"/>
</dbReference>
<dbReference type="GO" id="GO:0008168">
    <property type="term" value="F:methyltransferase activity"/>
    <property type="evidence" value="ECO:0007669"/>
    <property type="project" value="UniProtKB-KW"/>
</dbReference>
<dbReference type="PANTHER" id="PTHR43464">
    <property type="entry name" value="METHYLTRANSFERASE"/>
    <property type="match status" value="1"/>
</dbReference>
<evidence type="ECO:0000313" key="3">
    <source>
        <dbReference type="Proteomes" id="UP000569951"/>
    </source>
</evidence>
<dbReference type="Gene3D" id="3.40.50.150">
    <property type="entry name" value="Vaccinia Virus protein VP39"/>
    <property type="match status" value="1"/>
</dbReference>
<gene>
    <name evidence="2" type="ORF">HNR42_002170</name>
</gene>
<evidence type="ECO:0000313" key="2">
    <source>
        <dbReference type="EMBL" id="MBB6098735.1"/>
    </source>
</evidence>
<evidence type="ECO:0000259" key="1">
    <source>
        <dbReference type="Pfam" id="PF13649"/>
    </source>
</evidence>
<dbReference type="AlphaFoldDB" id="A0A841I4A6"/>
<protein>
    <submittedName>
        <fullName evidence="2">SAM-dependent methyltransferase</fullName>
    </submittedName>
</protein>
<name>A0A841I4A6_9DEIO</name>
<reference evidence="2 3" key="1">
    <citation type="submission" date="2020-08" db="EMBL/GenBank/DDBJ databases">
        <title>Genomic Encyclopedia of Type Strains, Phase IV (KMG-IV): sequencing the most valuable type-strain genomes for metagenomic binning, comparative biology and taxonomic classification.</title>
        <authorList>
            <person name="Goeker M."/>
        </authorList>
    </citation>
    <scope>NUCLEOTIDE SEQUENCE [LARGE SCALE GENOMIC DNA]</scope>
    <source>
        <strain evidence="2 3">DSM 21458</strain>
    </source>
</reference>
<organism evidence="2 3">
    <name type="scientific">Deinobacterium chartae</name>
    <dbReference type="NCBI Taxonomy" id="521158"/>
    <lineage>
        <taxon>Bacteria</taxon>
        <taxon>Thermotogati</taxon>
        <taxon>Deinococcota</taxon>
        <taxon>Deinococci</taxon>
        <taxon>Deinococcales</taxon>
        <taxon>Deinococcaceae</taxon>
        <taxon>Deinobacterium</taxon>
    </lineage>
</organism>
<dbReference type="CDD" id="cd02440">
    <property type="entry name" value="AdoMet_MTases"/>
    <property type="match status" value="1"/>
</dbReference>
<keyword evidence="3" id="KW-1185">Reference proteome</keyword>
<sequence length="249" mass="27790">MALQRPPFTALAAVYDAIMADIEYAEWAEFVLHFLREEGAAPRTLLDLACGTGNSAVPFLERGLEVTGIDASPEMLSLARTKLPAAHLEVGTLTHFELAERFDLVTCLFDSLNNLLDPAELRACFAQVRAHLQPGGWLVADVNTRLGVRELWEGDVIEGVVPTADGREVHYHWSHSFDPETELGTVQAFCRIEGEEFVEYHTERGYDPPTLEELLRAAGFARVVFAEYPDYAEPDAETPRVWLFAQVTK</sequence>
<accession>A0A841I4A6</accession>
<dbReference type="EMBL" id="JACHHG010000007">
    <property type="protein sequence ID" value="MBB6098735.1"/>
    <property type="molecule type" value="Genomic_DNA"/>
</dbReference>
<comment type="caution">
    <text evidence="2">The sequence shown here is derived from an EMBL/GenBank/DDBJ whole genome shotgun (WGS) entry which is preliminary data.</text>
</comment>
<dbReference type="RefSeq" id="WP_183987442.1">
    <property type="nucleotide sequence ID" value="NZ_JACHHG010000007.1"/>
</dbReference>
<dbReference type="Proteomes" id="UP000569951">
    <property type="component" value="Unassembled WGS sequence"/>
</dbReference>
<proteinExistence type="predicted"/>
<feature type="domain" description="Methyltransferase" evidence="1">
    <location>
        <begin position="46"/>
        <end position="136"/>
    </location>
</feature>
<dbReference type="SUPFAM" id="SSF53335">
    <property type="entry name" value="S-adenosyl-L-methionine-dependent methyltransferases"/>
    <property type="match status" value="1"/>
</dbReference>
<dbReference type="InterPro" id="IPR029063">
    <property type="entry name" value="SAM-dependent_MTases_sf"/>
</dbReference>
<dbReference type="PANTHER" id="PTHR43464:SF75">
    <property type="entry name" value="METHYLTRANSFERASE TYPE 11"/>
    <property type="match status" value="1"/>
</dbReference>